<comment type="caution">
    <text evidence="1">The sequence shown here is derived from an EMBL/GenBank/DDBJ whole genome shotgun (WGS) entry which is preliminary data.</text>
</comment>
<dbReference type="Proteomes" id="UP001367508">
    <property type="component" value="Unassembled WGS sequence"/>
</dbReference>
<gene>
    <name evidence="1" type="ORF">VNO77_41982</name>
</gene>
<accession>A0AAN9K0S6</accession>
<dbReference type="EMBL" id="JAYMYQ010000010">
    <property type="protein sequence ID" value="KAK7308378.1"/>
    <property type="molecule type" value="Genomic_DNA"/>
</dbReference>
<evidence type="ECO:0000313" key="2">
    <source>
        <dbReference type="Proteomes" id="UP001367508"/>
    </source>
</evidence>
<dbReference type="AlphaFoldDB" id="A0AAN9K0S6"/>
<proteinExistence type="predicted"/>
<keyword evidence="2" id="KW-1185">Reference proteome</keyword>
<name>A0AAN9K0S6_CANGL</name>
<evidence type="ECO:0000313" key="1">
    <source>
        <dbReference type="EMBL" id="KAK7308378.1"/>
    </source>
</evidence>
<reference evidence="1 2" key="1">
    <citation type="submission" date="2024-01" db="EMBL/GenBank/DDBJ databases">
        <title>The genomes of 5 underutilized Papilionoideae crops provide insights into root nodulation and disease resistanc.</title>
        <authorList>
            <person name="Jiang F."/>
        </authorList>
    </citation>
    <scope>NUCLEOTIDE SEQUENCE [LARGE SCALE GENOMIC DNA]</scope>
    <source>
        <strain evidence="1">LVBAO_FW01</strain>
        <tissue evidence="1">Leaves</tissue>
    </source>
</reference>
<organism evidence="1 2">
    <name type="scientific">Canavalia gladiata</name>
    <name type="common">Sword bean</name>
    <name type="synonym">Dolichos gladiatus</name>
    <dbReference type="NCBI Taxonomy" id="3824"/>
    <lineage>
        <taxon>Eukaryota</taxon>
        <taxon>Viridiplantae</taxon>
        <taxon>Streptophyta</taxon>
        <taxon>Embryophyta</taxon>
        <taxon>Tracheophyta</taxon>
        <taxon>Spermatophyta</taxon>
        <taxon>Magnoliopsida</taxon>
        <taxon>eudicotyledons</taxon>
        <taxon>Gunneridae</taxon>
        <taxon>Pentapetalae</taxon>
        <taxon>rosids</taxon>
        <taxon>fabids</taxon>
        <taxon>Fabales</taxon>
        <taxon>Fabaceae</taxon>
        <taxon>Papilionoideae</taxon>
        <taxon>50 kb inversion clade</taxon>
        <taxon>NPAAA clade</taxon>
        <taxon>indigoferoid/millettioid clade</taxon>
        <taxon>Phaseoleae</taxon>
        <taxon>Canavalia</taxon>
    </lineage>
</organism>
<protein>
    <submittedName>
        <fullName evidence="1">Uncharacterized protein</fullName>
    </submittedName>
</protein>
<sequence length="92" mass="10417">MLDVRSRVSRVLSFLSVSSVKSLDSLRPRRTLGCENQFRLAFHSNLRVGGGTAALYMADLDRPRVRPKGVRSWRNSLIYLDRAPTTLNGRLD</sequence>